<dbReference type="EMBL" id="AP027081">
    <property type="protein sequence ID" value="BDU75816.1"/>
    <property type="molecule type" value="Genomic_DNA"/>
</dbReference>
<proteinExistence type="predicted"/>
<keyword evidence="6" id="KW-1185">Reference proteome</keyword>
<dbReference type="AlphaFoldDB" id="A0AA48KBG8"/>
<dbReference type="Pfam" id="PF16313">
    <property type="entry name" value="DUF4953"/>
    <property type="match status" value="1"/>
</dbReference>
<feature type="domain" description="DUF5118" evidence="4">
    <location>
        <begin position="39"/>
        <end position="88"/>
    </location>
</feature>
<feature type="domain" description="DUF5117" evidence="3">
    <location>
        <begin position="97"/>
        <end position="285"/>
    </location>
</feature>
<reference evidence="5" key="1">
    <citation type="journal article" date="2023" name="Int. J. Syst. Evol. Microbiol.">
        <title>Mesoterricola silvestris gen. nov., sp. nov., Mesoterricola sediminis sp. nov., Geothrix oryzae sp. nov., Geothrix edaphica sp. nov., Geothrix rubra sp. nov., and Geothrix limicola sp. nov., six novel members of Acidobacteriota isolated from soils.</title>
        <authorList>
            <person name="Itoh H."/>
            <person name="Sugisawa Y."/>
            <person name="Mise K."/>
            <person name="Xu Z."/>
            <person name="Kuniyasu M."/>
            <person name="Ushijima N."/>
            <person name="Kawano K."/>
            <person name="Kobayashi E."/>
            <person name="Shiratori Y."/>
            <person name="Masuda Y."/>
            <person name="Senoo K."/>
        </authorList>
    </citation>
    <scope>NUCLEOTIDE SEQUENCE</scope>
    <source>
        <strain evidence="5">W786</strain>
    </source>
</reference>
<dbReference type="GO" id="GO:0008237">
    <property type="term" value="F:metallopeptidase activity"/>
    <property type="evidence" value="ECO:0007669"/>
    <property type="project" value="InterPro"/>
</dbReference>
<organism evidence="5 6">
    <name type="scientific">Mesoterricola sediminis</name>
    <dbReference type="NCBI Taxonomy" id="2927980"/>
    <lineage>
        <taxon>Bacteria</taxon>
        <taxon>Pseudomonadati</taxon>
        <taxon>Acidobacteriota</taxon>
        <taxon>Holophagae</taxon>
        <taxon>Holophagales</taxon>
        <taxon>Holophagaceae</taxon>
        <taxon>Mesoterricola</taxon>
    </lineage>
</organism>
<evidence type="ECO:0000259" key="2">
    <source>
        <dbReference type="Pfam" id="PF16313"/>
    </source>
</evidence>
<dbReference type="InterPro" id="IPR033413">
    <property type="entry name" value="DUF5117"/>
</dbReference>
<dbReference type="Pfam" id="PF17148">
    <property type="entry name" value="DUF5117"/>
    <property type="match status" value="1"/>
</dbReference>
<feature type="compositionally biased region" description="Low complexity" evidence="1">
    <location>
        <begin position="811"/>
        <end position="820"/>
    </location>
</feature>
<dbReference type="InterPro" id="IPR034032">
    <property type="entry name" value="Zn_MMP-like_bac"/>
</dbReference>
<feature type="domain" description="EcxA zinc-binding" evidence="2">
    <location>
        <begin position="412"/>
        <end position="719"/>
    </location>
</feature>
<accession>A0AA48KBG8</accession>
<dbReference type="PANTHER" id="PTHR38478">
    <property type="entry name" value="PEPTIDASE M1A AND M12B"/>
    <property type="match status" value="1"/>
</dbReference>
<dbReference type="RefSeq" id="WP_316411120.1">
    <property type="nucleotide sequence ID" value="NZ_AP027081.1"/>
</dbReference>
<evidence type="ECO:0000259" key="3">
    <source>
        <dbReference type="Pfam" id="PF17148"/>
    </source>
</evidence>
<evidence type="ECO:0000259" key="4">
    <source>
        <dbReference type="Pfam" id="PF17162"/>
    </source>
</evidence>
<sequence length="820" mass="90594">MRTPLHLLPLPALLAAQSPEAPKPAPEAPPALRPGEAEPKPYAKVVTPDYRTQAGVFRIHTLRGRILAEIPRAQLGKDFLLSVRFKRTPAGTTAFPGQEVCSQVLRFELREHKVLARLSLYPTLSDPATPFAQAVEALNTDPILLALPVEAFGADGEPVVDLTRLFTTDIAEIPVKKTLTAGALDPGRTFVEKTAVFPANLNVEVTQTFGYGGAGGSFKPGQAPPEMPRTALVHYALAKLPETPMQARFRDERVGFFSHSVTDFADTAMGVRTRDIISRWRLEKKDPAAARSEPIKPITWYVDPATPAALVPYVKQAVEAWAPAFEAAGFVHAIRCLEAPADPAWSPEDVRYSVIRWVPSTTPNARGPRTVDPRSGEILVADVEIYSNIVKLVTEWYFTQVGPLDPRARTLPLPDELMGELVRYVVCHEVGHSLGLQHNFKASATYPAEKLRDRAWLEEMGHTPSIMDYARFNYLVQPEDGIPPALLIPRIGPYDRFAIHWGYAPVPGATTPQAEAPTLDAWCRPQEATPWLRFSTPDTRETDPGEETEAVGDQDPVLASTLGIKNLKRVMAMIPGATLKAGRDVQDLKQMYRRVWTQYHAEIKHVAALVGGFDSVPLHGARPGPRFTPVSRDRQRAAIRFLDEQLFRTPTWLLDRDLHNRIAPDGGLQEVLSIQILVLSDLLRRAERLQDHMALEGPQAYTAGAMLADLRDGLFSELKAPAPRIDLWRRNAQRAYVEQVGMRLNMATLSGNPNDNRLAYRMEFKTLLARISARIPAASDPLSRAHLEDLKVRIERILDPKGPAYAGGGSQPAAPAPAKD</sequence>
<dbReference type="KEGG" id="msea:METESE_07740"/>
<dbReference type="InterPro" id="IPR032534">
    <property type="entry name" value="EcxA_zinc-bd"/>
</dbReference>
<evidence type="ECO:0000256" key="1">
    <source>
        <dbReference type="SAM" id="MobiDB-lite"/>
    </source>
</evidence>
<feature type="region of interest" description="Disordered" evidence="1">
    <location>
        <begin position="801"/>
        <end position="820"/>
    </location>
</feature>
<evidence type="ECO:0000313" key="6">
    <source>
        <dbReference type="Proteomes" id="UP001228113"/>
    </source>
</evidence>
<evidence type="ECO:0000313" key="5">
    <source>
        <dbReference type="EMBL" id="BDU75816.1"/>
    </source>
</evidence>
<dbReference type="InterPro" id="IPR033428">
    <property type="entry name" value="DUF5118"/>
</dbReference>
<protein>
    <submittedName>
        <fullName evidence="5">Glutaminyl-tRNA synthetase</fullName>
    </submittedName>
</protein>
<dbReference type="InterPro" id="IPR024079">
    <property type="entry name" value="MetalloPept_cat_dom_sf"/>
</dbReference>
<gene>
    <name evidence="5" type="ORF">METESE_07740</name>
</gene>
<dbReference type="Gene3D" id="3.40.390.10">
    <property type="entry name" value="Collagenase (Catalytic Domain)"/>
    <property type="match status" value="1"/>
</dbReference>
<name>A0AA48KBG8_9BACT</name>
<feature type="region of interest" description="Disordered" evidence="1">
    <location>
        <begin position="16"/>
        <end position="39"/>
    </location>
</feature>
<dbReference type="Pfam" id="PF17162">
    <property type="entry name" value="DUF5118"/>
    <property type="match status" value="1"/>
</dbReference>
<dbReference type="CDD" id="cd04276">
    <property type="entry name" value="ZnMc_MMP_like_2"/>
    <property type="match status" value="1"/>
</dbReference>
<dbReference type="PANTHER" id="PTHR38478:SF1">
    <property type="entry name" value="ZINC DEPENDENT METALLOPROTEASE DOMAIN LIPOPROTEIN"/>
    <property type="match status" value="1"/>
</dbReference>
<feature type="compositionally biased region" description="Pro residues" evidence="1">
    <location>
        <begin position="21"/>
        <end position="32"/>
    </location>
</feature>
<dbReference type="Proteomes" id="UP001228113">
    <property type="component" value="Chromosome"/>
</dbReference>
<dbReference type="SUPFAM" id="SSF55486">
    <property type="entry name" value="Metalloproteases ('zincins'), catalytic domain"/>
    <property type="match status" value="1"/>
</dbReference>